<proteinExistence type="predicted"/>
<dbReference type="Proteomes" id="UP000275408">
    <property type="component" value="Unassembled WGS sequence"/>
</dbReference>
<evidence type="ECO:0000313" key="2">
    <source>
        <dbReference type="Proteomes" id="UP000275408"/>
    </source>
</evidence>
<dbReference type="EMBL" id="RCHS01003836">
    <property type="protein sequence ID" value="RMX39299.1"/>
    <property type="molecule type" value="Genomic_DNA"/>
</dbReference>
<accession>A0A3M6TDD0</accession>
<evidence type="ECO:0000313" key="1">
    <source>
        <dbReference type="EMBL" id="RMX39299.1"/>
    </source>
</evidence>
<name>A0A3M6TDD0_POCDA</name>
<sequence>MESSVTQKISYVPLVSSYSSRSKRRLSRSERTQKRREVFRRKGSKILPDFFPPDEMTKKTMNDEKFDPSKGTDIRKYYSWENEEKGRSEVEKIKESWMMYFGLTKA</sequence>
<dbReference type="AlphaFoldDB" id="A0A3M6TDD0"/>
<reference evidence="1 2" key="1">
    <citation type="journal article" date="2018" name="Sci. Rep.">
        <title>Comparative analysis of the Pocillopora damicornis genome highlights role of immune system in coral evolution.</title>
        <authorList>
            <person name="Cunning R."/>
            <person name="Bay R.A."/>
            <person name="Gillette P."/>
            <person name="Baker A.C."/>
            <person name="Traylor-Knowles N."/>
        </authorList>
    </citation>
    <scope>NUCLEOTIDE SEQUENCE [LARGE SCALE GENOMIC DNA]</scope>
    <source>
        <strain evidence="1">RSMAS</strain>
        <tissue evidence="1">Whole animal</tissue>
    </source>
</reference>
<comment type="caution">
    <text evidence="1">The sequence shown here is derived from an EMBL/GenBank/DDBJ whole genome shotgun (WGS) entry which is preliminary data.</text>
</comment>
<gene>
    <name evidence="1" type="ORF">pdam_00017858</name>
</gene>
<organism evidence="1 2">
    <name type="scientific">Pocillopora damicornis</name>
    <name type="common">Cauliflower coral</name>
    <name type="synonym">Millepora damicornis</name>
    <dbReference type="NCBI Taxonomy" id="46731"/>
    <lineage>
        <taxon>Eukaryota</taxon>
        <taxon>Metazoa</taxon>
        <taxon>Cnidaria</taxon>
        <taxon>Anthozoa</taxon>
        <taxon>Hexacorallia</taxon>
        <taxon>Scleractinia</taxon>
        <taxon>Astrocoeniina</taxon>
        <taxon>Pocilloporidae</taxon>
        <taxon>Pocillopora</taxon>
    </lineage>
</organism>
<keyword evidence="2" id="KW-1185">Reference proteome</keyword>
<protein>
    <submittedName>
        <fullName evidence="1">Uncharacterized protein</fullName>
    </submittedName>
</protein>